<accession>A0ABS8UW09</accession>
<feature type="non-terminal residue" evidence="1">
    <location>
        <position position="1"/>
    </location>
</feature>
<name>A0ABS8UW09_DATST</name>
<evidence type="ECO:0000313" key="1">
    <source>
        <dbReference type="EMBL" id="MCD9638943.1"/>
    </source>
</evidence>
<dbReference type="EMBL" id="JACEIK010002802">
    <property type="protein sequence ID" value="MCD9638943.1"/>
    <property type="molecule type" value="Genomic_DNA"/>
</dbReference>
<sequence>EAKYYSENWIDEGKLAMEFPTIRDSVFCLGLGFMFSKLSKCNLTLVREFYANWNATHGSSTRVDVKGQEMKTITETPLTQAKHQDRDDRWRVSTFGMFDLQLWIGGPTFTEPFYDDEPTVLTNEVDDEDDIIKSTVMVGNTNNIVSWNSFPNDDDDA</sequence>
<keyword evidence="2" id="KW-1185">Reference proteome</keyword>
<comment type="caution">
    <text evidence="1">The sequence shown here is derived from an EMBL/GenBank/DDBJ whole genome shotgun (WGS) entry which is preliminary data.</text>
</comment>
<gene>
    <name evidence="1" type="ORF">HAX54_023166</name>
</gene>
<evidence type="ECO:0000313" key="2">
    <source>
        <dbReference type="Proteomes" id="UP000823775"/>
    </source>
</evidence>
<dbReference type="Proteomes" id="UP000823775">
    <property type="component" value="Unassembled WGS sequence"/>
</dbReference>
<protein>
    <submittedName>
        <fullName evidence="1">Uncharacterized protein</fullName>
    </submittedName>
</protein>
<reference evidence="1 2" key="1">
    <citation type="journal article" date="2021" name="BMC Genomics">
        <title>Datura genome reveals duplications of psychoactive alkaloid biosynthetic genes and high mutation rate following tissue culture.</title>
        <authorList>
            <person name="Rajewski A."/>
            <person name="Carter-House D."/>
            <person name="Stajich J."/>
            <person name="Litt A."/>
        </authorList>
    </citation>
    <scope>NUCLEOTIDE SEQUENCE [LARGE SCALE GENOMIC DNA]</scope>
    <source>
        <strain evidence="1">AR-01</strain>
    </source>
</reference>
<organism evidence="1 2">
    <name type="scientific">Datura stramonium</name>
    <name type="common">Jimsonweed</name>
    <name type="synonym">Common thornapple</name>
    <dbReference type="NCBI Taxonomy" id="4076"/>
    <lineage>
        <taxon>Eukaryota</taxon>
        <taxon>Viridiplantae</taxon>
        <taxon>Streptophyta</taxon>
        <taxon>Embryophyta</taxon>
        <taxon>Tracheophyta</taxon>
        <taxon>Spermatophyta</taxon>
        <taxon>Magnoliopsida</taxon>
        <taxon>eudicotyledons</taxon>
        <taxon>Gunneridae</taxon>
        <taxon>Pentapetalae</taxon>
        <taxon>asterids</taxon>
        <taxon>lamiids</taxon>
        <taxon>Solanales</taxon>
        <taxon>Solanaceae</taxon>
        <taxon>Solanoideae</taxon>
        <taxon>Datureae</taxon>
        <taxon>Datura</taxon>
    </lineage>
</organism>
<proteinExistence type="predicted"/>